<evidence type="ECO:0000259" key="9">
    <source>
        <dbReference type="SMART" id="SM00849"/>
    </source>
</evidence>
<dbReference type="SMART" id="SM00849">
    <property type="entry name" value="Lactamase_B"/>
    <property type="match status" value="1"/>
</dbReference>
<comment type="cofactor">
    <cofactor evidence="1">
        <name>Fe(2+)</name>
        <dbReference type="ChEBI" id="CHEBI:29033"/>
    </cofactor>
</comment>
<dbReference type="EMBL" id="AP021889">
    <property type="protein sequence ID" value="BBP45751.1"/>
    <property type="molecule type" value="Genomic_DNA"/>
</dbReference>
<dbReference type="InterPro" id="IPR044528">
    <property type="entry name" value="POD-like_MBL-fold"/>
</dbReference>
<keyword evidence="8" id="KW-0408">Iron</keyword>
<evidence type="ECO:0000313" key="10">
    <source>
        <dbReference type="EMBL" id="BBP45751.1"/>
    </source>
</evidence>
<evidence type="ECO:0000256" key="4">
    <source>
        <dbReference type="ARBA" id="ARBA00022946"/>
    </source>
</evidence>
<sequence>MKIRQLFDYDTWTYTYLLWDETTKEAAVIDTVIEQVERDMQHIEELGLKVKYLLETHIHADHITGAGPLRKRTGAEIVVHKNSESQCADVLAVEGDCFLLGDQEIRVLHTPGHTNTDITYMIDGAVFTGDTLLVRDCGRTDFQLGSNEDMYNSLTNKLFTLPEETMVFPAHDYKGFTQSTIGEEKQFNVRAGANKSFQDFSTIMDNLNLPRPKRIDISVPGNLKCGNLDDE</sequence>
<dbReference type="GO" id="GO:0016787">
    <property type="term" value="F:hydrolase activity"/>
    <property type="evidence" value="ECO:0007669"/>
    <property type="project" value="UniProtKB-KW"/>
</dbReference>
<reference evidence="11" key="1">
    <citation type="submission" date="2019-11" db="EMBL/GenBank/DDBJ databases">
        <title>Isolation and characterization of two novel species in the genus Thiomicrorhabdus.</title>
        <authorList>
            <person name="Mochizuki J."/>
            <person name="Kojima H."/>
            <person name="Fukui M."/>
        </authorList>
    </citation>
    <scope>NUCLEOTIDE SEQUENCE [LARGE SCALE GENOMIC DNA]</scope>
    <source>
        <strain evidence="11">aks77</strain>
    </source>
</reference>
<dbReference type="PANTHER" id="PTHR43084:SF1">
    <property type="entry name" value="PERSULFIDE DIOXYGENASE ETHE1, MITOCHONDRIAL"/>
    <property type="match status" value="1"/>
</dbReference>
<dbReference type="InterPro" id="IPR036866">
    <property type="entry name" value="RibonucZ/Hydroxyglut_hydro"/>
</dbReference>
<keyword evidence="11" id="KW-1185">Reference proteome</keyword>
<keyword evidence="5" id="KW-0223">Dioxygenase</keyword>
<protein>
    <submittedName>
        <fullName evidence="10">Zn-dependent hydrolase</fullName>
    </submittedName>
</protein>
<dbReference type="KEGG" id="tse:THMIRHAS_11240"/>
<dbReference type="GO" id="GO:0006749">
    <property type="term" value="P:glutathione metabolic process"/>
    <property type="evidence" value="ECO:0007669"/>
    <property type="project" value="InterPro"/>
</dbReference>
<proteinExistence type="inferred from homology"/>
<dbReference type="InterPro" id="IPR051682">
    <property type="entry name" value="Mito_Persulfide_Diox"/>
</dbReference>
<dbReference type="FunFam" id="3.60.15.10:FF:000013">
    <property type="entry name" value="Persulfide dioxygenase ETHE1, mitochondrial"/>
    <property type="match status" value="1"/>
</dbReference>
<dbReference type="Proteomes" id="UP000501726">
    <property type="component" value="Chromosome"/>
</dbReference>
<evidence type="ECO:0000256" key="7">
    <source>
        <dbReference type="ARBA" id="ARBA00023002"/>
    </source>
</evidence>
<accession>A0A6F8PUE5</accession>
<keyword evidence="4" id="KW-0809">Transit peptide</keyword>
<dbReference type="GO" id="GO:0070813">
    <property type="term" value="P:hydrogen sulfide metabolic process"/>
    <property type="evidence" value="ECO:0007669"/>
    <property type="project" value="TreeGrafter"/>
</dbReference>
<keyword evidence="3" id="KW-0479">Metal-binding</keyword>
<name>A0A6F8PUE5_9GAMM</name>
<comment type="similarity">
    <text evidence="2">Belongs to the metallo-beta-lactamase superfamily. Glyoxalase II family.</text>
</comment>
<dbReference type="Gene3D" id="3.60.15.10">
    <property type="entry name" value="Ribonuclease Z/Hydroxyacylglutathione hydrolase-like"/>
    <property type="match status" value="1"/>
</dbReference>
<gene>
    <name evidence="10" type="ORF">THMIRHAS_11240</name>
</gene>
<evidence type="ECO:0000256" key="2">
    <source>
        <dbReference type="ARBA" id="ARBA00006759"/>
    </source>
</evidence>
<dbReference type="AlphaFoldDB" id="A0A6F8PUE5"/>
<dbReference type="GO" id="GO:0046872">
    <property type="term" value="F:metal ion binding"/>
    <property type="evidence" value="ECO:0007669"/>
    <property type="project" value="UniProtKB-KW"/>
</dbReference>
<dbReference type="InterPro" id="IPR001279">
    <property type="entry name" value="Metallo-B-lactamas"/>
</dbReference>
<evidence type="ECO:0000256" key="3">
    <source>
        <dbReference type="ARBA" id="ARBA00022723"/>
    </source>
</evidence>
<evidence type="ECO:0000256" key="5">
    <source>
        <dbReference type="ARBA" id="ARBA00022964"/>
    </source>
</evidence>
<dbReference type="CDD" id="cd07724">
    <property type="entry name" value="POD-like_MBL-fold"/>
    <property type="match status" value="1"/>
</dbReference>
<dbReference type="SUPFAM" id="SSF56281">
    <property type="entry name" value="Metallo-hydrolase/oxidoreductase"/>
    <property type="match status" value="1"/>
</dbReference>
<dbReference type="Pfam" id="PF00753">
    <property type="entry name" value="Lactamase_B"/>
    <property type="match status" value="1"/>
</dbReference>
<keyword evidence="7" id="KW-0560">Oxidoreductase</keyword>
<dbReference type="RefSeq" id="WP_173271752.1">
    <property type="nucleotide sequence ID" value="NZ_AP021889.1"/>
</dbReference>
<keyword evidence="10" id="KW-0378">Hydrolase</keyword>
<evidence type="ECO:0000313" key="11">
    <source>
        <dbReference type="Proteomes" id="UP000501726"/>
    </source>
</evidence>
<feature type="domain" description="Metallo-beta-lactamase" evidence="9">
    <location>
        <begin position="12"/>
        <end position="171"/>
    </location>
</feature>
<evidence type="ECO:0000256" key="6">
    <source>
        <dbReference type="ARBA" id="ARBA00022990"/>
    </source>
</evidence>
<evidence type="ECO:0000256" key="8">
    <source>
        <dbReference type="ARBA" id="ARBA00023004"/>
    </source>
</evidence>
<organism evidence="10 11">
    <name type="scientific">Thiosulfatimonas sediminis</name>
    <dbReference type="NCBI Taxonomy" id="2675054"/>
    <lineage>
        <taxon>Bacteria</taxon>
        <taxon>Pseudomonadati</taxon>
        <taxon>Pseudomonadota</taxon>
        <taxon>Gammaproteobacteria</taxon>
        <taxon>Thiotrichales</taxon>
        <taxon>Piscirickettsiaceae</taxon>
        <taxon>Thiosulfatimonas</taxon>
    </lineage>
</organism>
<dbReference type="PANTHER" id="PTHR43084">
    <property type="entry name" value="PERSULFIDE DIOXYGENASE ETHE1"/>
    <property type="match status" value="1"/>
</dbReference>
<dbReference type="GO" id="GO:0050313">
    <property type="term" value="F:sulfur dioxygenase activity"/>
    <property type="evidence" value="ECO:0007669"/>
    <property type="project" value="InterPro"/>
</dbReference>
<keyword evidence="6" id="KW-0007">Acetylation</keyword>
<evidence type="ECO:0000256" key="1">
    <source>
        <dbReference type="ARBA" id="ARBA00001954"/>
    </source>
</evidence>